<protein>
    <submittedName>
        <fullName evidence="3">Helix-turn-helix transcriptional regulator</fullName>
    </submittedName>
</protein>
<dbReference type="Gene3D" id="1.10.260.40">
    <property type="entry name" value="lambda repressor-like DNA-binding domains"/>
    <property type="match status" value="1"/>
</dbReference>
<evidence type="ECO:0000313" key="4">
    <source>
        <dbReference type="Proteomes" id="UP001302222"/>
    </source>
</evidence>
<dbReference type="PANTHER" id="PTHR46558">
    <property type="entry name" value="TRACRIPTIONAL REGULATORY PROTEIN-RELATED-RELATED"/>
    <property type="match status" value="1"/>
</dbReference>
<dbReference type="InterPro" id="IPR001387">
    <property type="entry name" value="Cro/C1-type_HTH"/>
</dbReference>
<dbReference type="EMBL" id="JAYGIM010000019">
    <property type="protein sequence ID" value="MEA5429304.1"/>
    <property type="molecule type" value="Genomic_DNA"/>
</dbReference>
<keyword evidence="4" id="KW-1185">Reference proteome</keyword>
<keyword evidence="1" id="KW-0238">DNA-binding</keyword>
<name>A0ABU5SPR3_9BACT</name>
<dbReference type="PROSITE" id="PS50943">
    <property type="entry name" value="HTH_CROC1"/>
    <property type="match status" value="1"/>
</dbReference>
<dbReference type="InterPro" id="IPR010982">
    <property type="entry name" value="Lambda_DNA-bd_dom_sf"/>
</dbReference>
<feature type="domain" description="HTH cro/C1-type" evidence="2">
    <location>
        <begin position="8"/>
        <end position="63"/>
    </location>
</feature>
<dbReference type="SUPFAM" id="SSF47413">
    <property type="entry name" value="lambda repressor-like DNA-binding domains"/>
    <property type="match status" value="1"/>
</dbReference>
<dbReference type="SMART" id="SM00530">
    <property type="entry name" value="HTH_XRE"/>
    <property type="match status" value="1"/>
</dbReference>
<organism evidence="3 4">
    <name type="scientific">Arcicella lustrica</name>
    <dbReference type="NCBI Taxonomy" id="2984196"/>
    <lineage>
        <taxon>Bacteria</taxon>
        <taxon>Pseudomonadati</taxon>
        <taxon>Bacteroidota</taxon>
        <taxon>Cytophagia</taxon>
        <taxon>Cytophagales</taxon>
        <taxon>Flectobacillaceae</taxon>
        <taxon>Arcicella</taxon>
    </lineage>
</organism>
<dbReference type="CDD" id="cd00093">
    <property type="entry name" value="HTH_XRE"/>
    <property type="match status" value="1"/>
</dbReference>
<dbReference type="RefSeq" id="WP_323689426.1">
    <property type="nucleotide sequence ID" value="NZ_JAYGIM010000019.1"/>
</dbReference>
<evidence type="ECO:0000313" key="3">
    <source>
        <dbReference type="EMBL" id="MEA5429304.1"/>
    </source>
</evidence>
<dbReference type="PANTHER" id="PTHR46558:SF4">
    <property type="entry name" value="DNA-BIDING PHAGE PROTEIN"/>
    <property type="match status" value="1"/>
</dbReference>
<dbReference type="Pfam" id="PF01381">
    <property type="entry name" value="HTH_3"/>
    <property type="match status" value="1"/>
</dbReference>
<dbReference type="Proteomes" id="UP001302222">
    <property type="component" value="Unassembled WGS sequence"/>
</dbReference>
<comment type="caution">
    <text evidence="3">The sequence shown here is derived from an EMBL/GenBank/DDBJ whole genome shotgun (WGS) entry which is preliminary data.</text>
</comment>
<gene>
    <name evidence="3" type="ORF">VB798_22115</name>
</gene>
<reference evidence="3 4" key="1">
    <citation type="submission" date="2023-12" db="EMBL/GenBank/DDBJ databases">
        <title>Novel species of the genus Arcicella isolated from rivers.</title>
        <authorList>
            <person name="Lu H."/>
        </authorList>
    </citation>
    <scope>NUCLEOTIDE SEQUENCE [LARGE SCALE GENOMIC DNA]</scope>
    <source>
        <strain evidence="3 4">DC25W</strain>
    </source>
</reference>
<sequence length="70" mass="7835">MSTLGKTIRNLRLKNRLSQAALADLINIPSQSKISAWESDQSLPDVFEAQRLSQILGISLEELLKNSINR</sequence>
<evidence type="ECO:0000256" key="1">
    <source>
        <dbReference type="ARBA" id="ARBA00023125"/>
    </source>
</evidence>
<proteinExistence type="predicted"/>
<evidence type="ECO:0000259" key="2">
    <source>
        <dbReference type="PROSITE" id="PS50943"/>
    </source>
</evidence>
<accession>A0ABU5SPR3</accession>